<gene>
    <name evidence="6" type="ORF">GCM10009090_36580</name>
</gene>
<name>A0A919KKV1_9XANT</name>
<comment type="similarity">
    <text evidence="1">Belongs to the VgrG protein family.</text>
</comment>
<dbReference type="Pfam" id="PF05954">
    <property type="entry name" value="Phage_GPD"/>
    <property type="match status" value="1"/>
</dbReference>
<evidence type="ECO:0000256" key="2">
    <source>
        <dbReference type="SAM" id="MobiDB-lite"/>
    </source>
</evidence>
<feature type="region of interest" description="Disordered" evidence="2">
    <location>
        <begin position="491"/>
        <end position="521"/>
    </location>
</feature>
<comment type="caution">
    <text evidence="6">The sequence shown here is derived from an EMBL/GenBank/DDBJ whole genome shotgun (WGS) entry which is preliminary data.</text>
</comment>
<organism evidence="6 7">
    <name type="scientific">Xanthomonas boreopolis</name>
    <dbReference type="NCBI Taxonomy" id="86183"/>
    <lineage>
        <taxon>Bacteria</taxon>
        <taxon>Pseudomonadati</taxon>
        <taxon>Pseudomonadota</taxon>
        <taxon>Gammaproteobacteria</taxon>
        <taxon>Lysobacterales</taxon>
        <taxon>Lysobacteraceae</taxon>
        <taxon>Xanthomonas</taxon>
    </lineage>
</organism>
<accession>A0A919KKV1</accession>
<dbReference type="Gene3D" id="2.30.110.50">
    <property type="match status" value="1"/>
</dbReference>
<dbReference type="NCBIfam" id="TIGR03361">
    <property type="entry name" value="VI_Rhs_Vgr"/>
    <property type="match status" value="1"/>
</dbReference>
<dbReference type="Pfam" id="PF13296">
    <property type="entry name" value="T6SS_Vgr"/>
    <property type="match status" value="1"/>
</dbReference>
<dbReference type="Gene3D" id="2.40.50.230">
    <property type="entry name" value="Gp5 N-terminal domain"/>
    <property type="match status" value="1"/>
</dbReference>
<dbReference type="NCBIfam" id="TIGR01646">
    <property type="entry name" value="vgr_GE"/>
    <property type="match status" value="1"/>
</dbReference>
<evidence type="ECO:0000313" key="7">
    <source>
        <dbReference type="Proteomes" id="UP000623958"/>
    </source>
</evidence>
<dbReference type="InterPro" id="IPR028244">
    <property type="entry name" value="T6SS_Rhs_Vgr_dom"/>
</dbReference>
<dbReference type="InterPro" id="IPR017847">
    <property type="entry name" value="T6SS_RhsGE_Vgr_subset"/>
</dbReference>
<evidence type="ECO:0000313" key="6">
    <source>
        <dbReference type="EMBL" id="GHH60784.1"/>
    </source>
</evidence>
<protein>
    <recommendedName>
        <fullName evidence="8">Type VI secretion system tip protein VgrG</fullName>
    </recommendedName>
</protein>
<feature type="region of interest" description="Disordered" evidence="2">
    <location>
        <begin position="413"/>
        <end position="439"/>
    </location>
</feature>
<dbReference type="AlphaFoldDB" id="A0A919KKV1"/>
<evidence type="ECO:0000259" key="3">
    <source>
        <dbReference type="Pfam" id="PF04717"/>
    </source>
</evidence>
<feature type="domain" description="Gp5/Type VI secretion system Vgr protein OB-fold" evidence="3">
    <location>
        <begin position="436"/>
        <end position="485"/>
    </location>
</feature>
<dbReference type="InterPro" id="IPR006533">
    <property type="entry name" value="T6SS_Vgr_RhsGE"/>
</dbReference>
<evidence type="ECO:0000259" key="4">
    <source>
        <dbReference type="Pfam" id="PF10106"/>
    </source>
</evidence>
<dbReference type="EMBL" id="BNBA01000049">
    <property type="protein sequence ID" value="GHH60784.1"/>
    <property type="molecule type" value="Genomic_DNA"/>
</dbReference>
<evidence type="ECO:0000256" key="1">
    <source>
        <dbReference type="ARBA" id="ARBA00005558"/>
    </source>
</evidence>
<reference evidence="6" key="2">
    <citation type="submission" date="2020-09" db="EMBL/GenBank/DDBJ databases">
        <authorList>
            <person name="Sun Q."/>
            <person name="Ohkuma M."/>
        </authorList>
    </citation>
    <scope>NUCLEOTIDE SEQUENCE</scope>
    <source>
        <strain evidence="6">JCM 13306</strain>
    </source>
</reference>
<feature type="domain" description="DUF2345" evidence="4">
    <location>
        <begin position="669"/>
        <end position="817"/>
    </location>
</feature>
<dbReference type="InterPro" id="IPR037026">
    <property type="entry name" value="Vgr_OB-fold_dom_sf"/>
</dbReference>
<dbReference type="RefSeq" id="WP_434030091.1">
    <property type="nucleotide sequence ID" value="NZ_BNBA01000049.1"/>
</dbReference>
<dbReference type="Gene3D" id="4.10.220.110">
    <property type="match status" value="1"/>
</dbReference>
<feature type="domain" description="Putative type VI secretion system Rhs element associated Vgr" evidence="5">
    <location>
        <begin position="514"/>
        <end position="618"/>
    </location>
</feature>
<feature type="region of interest" description="Disordered" evidence="2">
    <location>
        <begin position="646"/>
        <end position="670"/>
    </location>
</feature>
<dbReference type="SUPFAM" id="SSF69349">
    <property type="entry name" value="Phage fibre proteins"/>
    <property type="match status" value="1"/>
</dbReference>
<sequence>MDFGTDALTQLAGLSLPSQQARLLQLEGLDERWVVEGFAGREAVCEPFRLQVDCLSTDQDLDLAAWLGRTASLLLRQDDGAMRRWHGLVTSAAQLGGDGGLVRYRIVFEPWTALLQRRRNALIFQDLDVRAIAERIFADYPEASFRFDVQATLPARAITTQYRETDWAFLTRLFAEAGLAWRYEHAQDGEAAHTLVVFDPQADLPDAGTLRFHRADIAEATDAVTAFGEQRNAVPSTATVASWQSEQLRAANAQQAAESGGLPALEVYTVPRAGRFAQDAWAQDEAQARLDALRLPQRLHPGAGSVRRLGSGMRFALSQHPQHGDEGFVVLAIEHAARNNFDPGIDPLLDLPGLEPGSYRNRFTAAPADTALRSWPRARPTATGPQTARVVGHPDAAVTPNREHQVRVQFPWQRGAQPHPGGLAETSAHGGHAPGDATSGTWVPVAEWVAGPNWGSHFLPRIGAEVLVEFAHGDIDQPRITGQLYNGEVAPPFGGGLDSQDNHPGTLSGLRSQGHDGSGQQQWLIDDTPGQLRNRLHTDLADSRLELGYLLQGAGSTRGALRGQGFELASAGWGNMHAARGLLLSATARTGAASTQLDSQEAVAQLKGAERTQDALHDTLQQQQVPGLDERDRLAKLREAIDPQAQGKYAGSVAGQPATKPNGGSRDGSAPVERFADARVLAESPEQVALVTPASAIGYAGTTLSLTVQQDLHTAAGAALAASAGEHAALFAQAGPVRAIAAAGPVSMQAHDGTLELLADQNVTVTATDEEVVVLAQDKIVLQAGRTSVTLQGGDITFACPGEFRVKAAQHPFLGGQSGDAKLALPDGLVHLEPDRMLDFSG</sequence>
<dbReference type="SUPFAM" id="SSF69279">
    <property type="entry name" value="Phage tail proteins"/>
    <property type="match status" value="2"/>
</dbReference>
<keyword evidence="7" id="KW-1185">Reference proteome</keyword>
<dbReference type="Pfam" id="PF04717">
    <property type="entry name" value="Phage_base_V"/>
    <property type="match status" value="1"/>
</dbReference>
<dbReference type="InterPro" id="IPR006531">
    <property type="entry name" value="Gp5/Vgr_OB"/>
</dbReference>
<dbReference type="Proteomes" id="UP000623958">
    <property type="component" value="Unassembled WGS sequence"/>
</dbReference>
<evidence type="ECO:0008006" key="8">
    <source>
        <dbReference type="Google" id="ProtNLM"/>
    </source>
</evidence>
<dbReference type="Pfam" id="PF10106">
    <property type="entry name" value="DUF2345"/>
    <property type="match status" value="1"/>
</dbReference>
<dbReference type="InterPro" id="IPR018769">
    <property type="entry name" value="VgrG2_DUF2345"/>
</dbReference>
<proteinExistence type="inferred from homology"/>
<reference evidence="6" key="1">
    <citation type="journal article" date="2014" name="Int. J. Syst. Evol. Microbiol.">
        <title>Complete genome sequence of Corynebacterium casei LMG S-19264T (=DSM 44701T), isolated from a smear-ripened cheese.</title>
        <authorList>
            <consortium name="US DOE Joint Genome Institute (JGI-PGF)"/>
            <person name="Walter F."/>
            <person name="Albersmeier A."/>
            <person name="Kalinowski J."/>
            <person name="Ruckert C."/>
        </authorList>
    </citation>
    <scope>NUCLEOTIDE SEQUENCE</scope>
    <source>
        <strain evidence="6">JCM 13306</strain>
    </source>
</reference>
<dbReference type="Gene3D" id="3.55.50.10">
    <property type="entry name" value="Baseplate protein-like domains"/>
    <property type="match status" value="1"/>
</dbReference>
<evidence type="ECO:0000259" key="5">
    <source>
        <dbReference type="Pfam" id="PF13296"/>
    </source>
</evidence>
<dbReference type="SUPFAM" id="SSF69255">
    <property type="entry name" value="gp5 N-terminal domain-like"/>
    <property type="match status" value="1"/>
</dbReference>
<feature type="compositionally biased region" description="Polar residues" evidence="2">
    <location>
        <begin position="502"/>
        <end position="511"/>
    </location>
</feature>